<sequence length="951" mass="109116">MENGDNAQNNTQDSLNSETIQCQQYSSAFNGFACPSRTSQSSIDNGHTYIETVLTYPLYNASSMQLGDPYSSGGPTETRYVTNYINQSSEYTYQNEYFQNYQNSYASVPSTFSGENLRFGANVIRPTPYRNESLYSEIQECEVKPCIRSMQLHVSQPSAFQNYNLLNENNMDYSNSSNVNDVFNTKSQENMDSMLAPGYVDYIEGTNFYMKEMKHTEEIQAQRESANYTYPGQQNFTYLQTNSKPDTGNNYDRDSQKILGKNNFNDGPHTSFFENDINIEQAHVVDNSGELSLVQFDVKNAQDQVSVESENAVKNQCTEHKDDNNYNLASITINNNRVTLQDLCQVNENMHSICENDVDLNLGTEYNSGRYRTLKPKITPTMGNIKYLNFDCKMSTEDEKKTFFIKLKDLLKTREDMKKTKIFSSVVEQPLTVNSPTNSKTFVSDIDLSDTDTDVLAENPLVICENELSCSLKSENQNVDLEIENKDATVCVEHAIKRNYPEICPGHFKKRRYINGDLIYQTLNSCKSIPVKLACDESDLATSDCRIASSHLDKDRNLILLSTNLENPEDKTNNRIFGGCFTDTSQNVYNCSNQRQGKRLLADIPYRPWLKEKIPTDEYGKRFIHTAPRPPSVFVFGKCRKAMLRDSSRSFNRLNNLQYTKESLESYVLRNCNKFLILSWPVKHRIYIMPDVSKNYNVEFVRSLFPVPDGWIIVLGVVGTEEPMAKIYNIVVLLCENGWVLVHKNDTEEHKLYLAASNLKEFVEEGLSRCDCIFYEKSVPYGIVIEGKLKQLMENFDSLQNVIKCRKYLHGFMWAFNGAPGRLSDRVLHTCVPGFHNAVPLDTVIKFNDKPLYFFGYVTTTKQQSDLDANVLVAVDEDLIIYGYHPMSQKTWFLTKTFFAFLKMGTRKIYYDYEIPLKNDLEDSESFMASLEEAPCLMLKPEVFRRLYPKP</sequence>
<dbReference type="InterPro" id="IPR003360">
    <property type="entry name" value="US22-like"/>
</dbReference>
<organism evidence="1 2">
    <name type="scientific">macacine betaherpesvirus 9</name>
    <dbReference type="NCBI Taxonomy" id="2560568"/>
    <lineage>
        <taxon>Viruses</taxon>
        <taxon>Duplodnaviria</taxon>
        <taxon>Heunggongvirae</taxon>
        <taxon>Peploviricota</taxon>
        <taxon>Herviviricetes</taxon>
        <taxon>Herpesvirales</taxon>
        <taxon>Orthoherpesviridae</taxon>
        <taxon>Betaherpesvirinae</taxon>
        <taxon>Roseolovirus</taxon>
        <taxon>Roseolovirus macacinebeta9</taxon>
    </lineage>
</organism>
<evidence type="ECO:0000313" key="2">
    <source>
        <dbReference type="Proteomes" id="UP000202843"/>
    </source>
</evidence>
<dbReference type="EMBL" id="KU351741">
    <property type="protein sequence ID" value="ANC96521.1"/>
    <property type="molecule type" value="Genomic_DNA"/>
</dbReference>
<gene>
    <name evidence="1" type="primary">U95</name>
</gene>
<name>A0A192XNK1_9BETA</name>
<dbReference type="Pfam" id="PF02393">
    <property type="entry name" value="US22"/>
    <property type="match status" value="1"/>
</dbReference>
<accession>A0A192XNK1</accession>
<dbReference type="RefSeq" id="YP_009253991.1">
    <property type="nucleotide sequence ID" value="NC_030200.1"/>
</dbReference>
<proteinExistence type="predicted"/>
<keyword evidence="2" id="KW-1185">Reference proteome</keyword>
<evidence type="ECO:0000313" key="1">
    <source>
        <dbReference type="EMBL" id="ANC96521.1"/>
    </source>
</evidence>
<reference evidence="1 2" key="1">
    <citation type="journal article" date="2016" name="J. Virol.">
        <title>Complete Unique Genome Sequence, Expression Profile, and Salivary Gland Tissue Tropism of the Herpesvirus 7 Homolog in Pigtailed Macaques.</title>
        <authorList>
            <person name="Staheli J.P."/>
            <person name="Dyen M.R."/>
            <person name="Basom R."/>
            <person name="Fitzgibbon M."/>
            <person name="Barcy S."/>
        </authorList>
    </citation>
    <scope>NUCLEOTIDE SEQUENCE [LARGE SCALE GENOMIC DNA]</scope>
</reference>
<dbReference type="GeneID" id="27912080"/>
<protein>
    <submittedName>
        <fullName evidence="1">U95 protein</fullName>
    </submittedName>
</protein>
<dbReference type="Proteomes" id="UP000202843">
    <property type="component" value="Segment"/>
</dbReference>
<dbReference type="KEGG" id="vg:27912080"/>
<dbReference type="OrthoDB" id="22301at10239"/>